<evidence type="ECO:0000313" key="8">
    <source>
        <dbReference type="Proteomes" id="UP001153555"/>
    </source>
</evidence>
<protein>
    <recommendedName>
        <fullName evidence="6">S-protein homolog</fullName>
    </recommendedName>
</protein>
<proteinExistence type="inferred from homology"/>
<evidence type="ECO:0000256" key="4">
    <source>
        <dbReference type="ARBA" id="ARBA00022525"/>
    </source>
</evidence>
<sequence>MSEYLIKFLVFSTLLLGATASRALAPFLSPLDEKRYCVLTKKVHINVVNAIPSSSLWLHIVKGNDDKGYRVLSTDEEFHFDFCYNPKDPDYVCTALWAGKTSTFYLFKYDQNICENDTCYFEARSDGIYCPDDSNHQQLKKIQGWS</sequence>
<feature type="signal peptide" evidence="6">
    <location>
        <begin position="1"/>
        <end position="23"/>
    </location>
</feature>
<dbReference type="GO" id="GO:0060320">
    <property type="term" value="P:rejection of self pollen"/>
    <property type="evidence" value="ECO:0007669"/>
    <property type="project" value="UniProtKB-KW"/>
</dbReference>
<dbReference type="PANTHER" id="PTHR31232">
    <property type="match status" value="1"/>
</dbReference>
<dbReference type="GO" id="GO:0005576">
    <property type="term" value="C:extracellular region"/>
    <property type="evidence" value="ECO:0007669"/>
    <property type="project" value="UniProtKB-SubCell"/>
</dbReference>
<comment type="caution">
    <text evidence="7">The sequence shown here is derived from an EMBL/GenBank/DDBJ whole genome shotgun (WGS) entry which is preliminary data.</text>
</comment>
<keyword evidence="4 6" id="KW-0964">Secreted</keyword>
<evidence type="ECO:0000256" key="2">
    <source>
        <dbReference type="ARBA" id="ARBA00005581"/>
    </source>
</evidence>
<dbReference type="EMBL" id="CACSLK010027840">
    <property type="protein sequence ID" value="CAA0833509.1"/>
    <property type="molecule type" value="Genomic_DNA"/>
</dbReference>
<dbReference type="Proteomes" id="UP001153555">
    <property type="component" value="Unassembled WGS sequence"/>
</dbReference>
<dbReference type="PANTHER" id="PTHR31232:SF61">
    <property type="entry name" value="S-PROTEIN HOMOLOG"/>
    <property type="match status" value="1"/>
</dbReference>
<comment type="similarity">
    <text evidence="2 6">Belongs to the plant self-incompatibility (S1) protein family.</text>
</comment>
<reference evidence="7" key="1">
    <citation type="submission" date="2019-12" db="EMBL/GenBank/DDBJ databases">
        <authorList>
            <person name="Scholes J."/>
        </authorList>
    </citation>
    <scope>NUCLEOTIDE SEQUENCE</scope>
</reference>
<keyword evidence="5 6" id="KW-0732">Signal</keyword>
<dbReference type="InterPro" id="IPR010264">
    <property type="entry name" value="Self-incomp_S1"/>
</dbReference>
<keyword evidence="3 6" id="KW-0713">Self-incompatibility</keyword>
<keyword evidence="8" id="KW-1185">Reference proteome</keyword>
<dbReference type="OrthoDB" id="893279at2759"/>
<gene>
    <name evidence="7" type="ORF">SHERM_28768</name>
</gene>
<dbReference type="AlphaFoldDB" id="A0A9N7NP07"/>
<evidence type="ECO:0000256" key="1">
    <source>
        <dbReference type="ARBA" id="ARBA00004613"/>
    </source>
</evidence>
<dbReference type="Pfam" id="PF05938">
    <property type="entry name" value="Self-incomp_S1"/>
    <property type="match status" value="1"/>
</dbReference>
<evidence type="ECO:0000256" key="3">
    <source>
        <dbReference type="ARBA" id="ARBA00022471"/>
    </source>
</evidence>
<organism evidence="7 8">
    <name type="scientific">Striga hermonthica</name>
    <name type="common">Purple witchweed</name>
    <name type="synonym">Buchnera hermonthica</name>
    <dbReference type="NCBI Taxonomy" id="68872"/>
    <lineage>
        <taxon>Eukaryota</taxon>
        <taxon>Viridiplantae</taxon>
        <taxon>Streptophyta</taxon>
        <taxon>Embryophyta</taxon>
        <taxon>Tracheophyta</taxon>
        <taxon>Spermatophyta</taxon>
        <taxon>Magnoliopsida</taxon>
        <taxon>eudicotyledons</taxon>
        <taxon>Gunneridae</taxon>
        <taxon>Pentapetalae</taxon>
        <taxon>asterids</taxon>
        <taxon>lamiids</taxon>
        <taxon>Lamiales</taxon>
        <taxon>Orobanchaceae</taxon>
        <taxon>Buchnereae</taxon>
        <taxon>Striga</taxon>
    </lineage>
</organism>
<name>A0A9N7NP07_STRHE</name>
<feature type="chain" id="PRO_5040533234" description="S-protein homolog" evidence="6">
    <location>
        <begin position="24"/>
        <end position="146"/>
    </location>
</feature>
<comment type="subcellular location">
    <subcellularLocation>
        <location evidence="1 6">Secreted</location>
    </subcellularLocation>
</comment>
<accession>A0A9N7NP07</accession>
<evidence type="ECO:0000256" key="5">
    <source>
        <dbReference type="ARBA" id="ARBA00022729"/>
    </source>
</evidence>
<evidence type="ECO:0000256" key="6">
    <source>
        <dbReference type="RuleBase" id="RU367044"/>
    </source>
</evidence>
<evidence type="ECO:0000313" key="7">
    <source>
        <dbReference type="EMBL" id="CAA0833509.1"/>
    </source>
</evidence>